<protein>
    <submittedName>
        <fullName evidence="2">Uncharacterized protein</fullName>
    </submittedName>
</protein>
<evidence type="ECO:0000313" key="3">
    <source>
        <dbReference type="Proteomes" id="UP000192578"/>
    </source>
</evidence>
<feature type="transmembrane region" description="Helical" evidence="1">
    <location>
        <begin position="87"/>
        <end position="106"/>
    </location>
</feature>
<sequence length="388" mass="44570">MIALEVGHDLYNHISPTQTIAKEYPFILKVVKDLAYCFYPIRAFLIILIFLFKNLSRLREQMQAFKSYLAFLSKATRGDCPIKRLKVMSVIFFLVTFVVHFLWVSLEWSKNGGLLPLRKINWRRECYSYFTFCLRDYLFILLWTPSIDLMFFLSQQVIAYAALCAITLLYVLRSLQAEIHSATEYHLSMSPTGDVSRWMRMRRKVIRWTDIYTEVCGAVREINVVFGWIVFISVGVDILTTFGMSATLMTSTETNLNYVVYNVCISGVFLAYATVPFVPFVLLYEMSHEIGGVLQQLLWEVKGHSHPNHTQLLVHQKGCCHVLSPREDMLDRLEGLAVIVDKNVLAVEAAGGLFIFTRQHLVAIGTSVPTILLLLREMLHRSRTQSNG</sequence>
<accession>A0A9X6ND26</accession>
<feature type="transmembrane region" description="Helical" evidence="1">
    <location>
        <begin position="258"/>
        <end position="284"/>
    </location>
</feature>
<feature type="transmembrane region" description="Helical" evidence="1">
    <location>
        <begin position="149"/>
        <end position="172"/>
    </location>
</feature>
<proteinExistence type="predicted"/>
<keyword evidence="1" id="KW-0812">Transmembrane</keyword>
<evidence type="ECO:0000313" key="2">
    <source>
        <dbReference type="EMBL" id="OWA50491.1"/>
    </source>
</evidence>
<evidence type="ECO:0000256" key="1">
    <source>
        <dbReference type="SAM" id="Phobius"/>
    </source>
</evidence>
<name>A0A9X6ND26_HYPEX</name>
<dbReference type="EMBL" id="MTYJ01000194">
    <property type="protein sequence ID" value="OWA50491.1"/>
    <property type="molecule type" value="Genomic_DNA"/>
</dbReference>
<feature type="transmembrane region" description="Helical" evidence="1">
    <location>
        <begin position="34"/>
        <end position="52"/>
    </location>
</feature>
<dbReference type="Proteomes" id="UP000192578">
    <property type="component" value="Unassembled WGS sequence"/>
</dbReference>
<keyword evidence="3" id="KW-1185">Reference proteome</keyword>
<comment type="caution">
    <text evidence="2">The sequence shown here is derived from an EMBL/GenBank/DDBJ whole genome shotgun (WGS) entry which is preliminary data.</text>
</comment>
<reference evidence="3" key="1">
    <citation type="submission" date="2017-01" db="EMBL/GenBank/DDBJ databases">
        <title>Comparative genomics of anhydrobiosis in the tardigrade Hypsibius dujardini.</title>
        <authorList>
            <person name="Yoshida Y."/>
            <person name="Koutsovoulos G."/>
            <person name="Laetsch D."/>
            <person name="Stevens L."/>
            <person name="Kumar S."/>
            <person name="Horikawa D."/>
            <person name="Ishino K."/>
            <person name="Komine S."/>
            <person name="Tomita M."/>
            <person name="Blaxter M."/>
            <person name="Arakawa K."/>
        </authorList>
    </citation>
    <scope>NUCLEOTIDE SEQUENCE [LARGE SCALE GENOMIC DNA]</scope>
    <source>
        <strain evidence="3">Z151</strain>
    </source>
</reference>
<gene>
    <name evidence="2" type="ORF">BV898_15004</name>
</gene>
<keyword evidence="1" id="KW-1133">Transmembrane helix</keyword>
<feature type="transmembrane region" description="Helical" evidence="1">
    <location>
        <begin position="225"/>
        <end position="246"/>
    </location>
</feature>
<keyword evidence="1" id="KW-0472">Membrane</keyword>
<organism evidence="2 3">
    <name type="scientific">Hypsibius exemplaris</name>
    <name type="common">Freshwater tardigrade</name>
    <dbReference type="NCBI Taxonomy" id="2072580"/>
    <lineage>
        <taxon>Eukaryota</taxon>
        <taxon>Metazoa</taxon>
        <taxon>Ecdysozoa</taxon>
        <taxon>Tardigrada</taxon>
        <taxon>Eutardigrada</taxon>
        <taxon>Parachela</taxon>
        <taxon>Hypsibioidea</taxon>
        <taxon>Hypsibiidae</taxon>
        <taxon>Hypsibius</taxon>
    </lineage>
</organism>
<dbReference type="AlphaFoldDB" id="A0A9X6ND26"/>